<dbReference type="SMART" id="SM00487">
    <property type="entry name" value="DEXDc"/>
    <property type="match status" value="1"/>
</dbReference>
<dbReference type="InterPro" id="IPR027417">
    <property type="entry name" value="P-loop_NTPase"/>
</dbReference>
<proteinExistence type="predicted"/>
<dbReference type="AlphaFoldDB" id="A0ABD2MEC6"/>
<dbReference type="PANTHER" id="PTHR45626">
    <property type="entry name" value="TRANSCRIPTION TERMINATION FACTOR 2-RELATED"/>
    <property type="match status" value="1"/>
</dbReference>
<reference evidence="8 9" key="1">
    <citation type="submission" date="2024-10" db="EMBL/GenBank/DDBJ databases">
        <authorList>
            <person name="Kim D."/>
        </authorList>
    </citation>
    <scope>NUCLEOTIDE SEQUENCE [LARGE SCALE GENOMIC DNA]</scope>
    <source>
        <strain evidence="8">BH-2024</strain>
    </source>
</reference>
<protein>
    <recommendedName>
        <fullName evidence="10">Transcription termination factor 2</fullName>
    </recommendedName>
</protein>
<evidence type="ECO:0000259" key="7">
    <source>
        <dbReference type="PROSITE" id="PS51194"/>
    </source>
</evidence>
<sequence length="977" mass="109880">MDRSVNDFSFQHFSATSTPMPTSTCQYLKKRPLLKEKNNTISASPASKKTPKSAEESLSNETMPDLFFYDKKSSDGFSFEEEGQENQQKKVLSSVSEVTSCSNSSQKKEIIECSLSPIHVKNDHKYKAKKIISSDVEDSIVSSSSNGNENRQNEQNSIVAAEEDQKRKRVLSDSSGTDEGQQLQVQSEDESGRSSEEEAQVEHNSSETTAEEETEEDIETVGDSQSEGESVLIDEDEESADKVGALPNRIEGRKNLPGNLPRTILLSQPTIVSDQNRAEIYNAMPVQPGRLFGGKMTDERFMKISSVSNDVINAMHSSLSTLPENVATDSPNGLRVDLLPHQKTGLTWLLWREQQIPPSGILADDMGLGKTLAMISLILHKKNERKTYAAEMLRMDTKLRRRYIEGVSLIPANSTLVVAPASLIFQWEKEVRDRVKGDLKVHIFHGPKQKRDISVERLIKYDLVITTYDTLASELKNQRMNLIGADESGESAAGKFHGKRMSRKFPRAPSSVLAKIAWERIILDEAHEIRNKNSQKFHCCCALEAVHRWCLTGTPIHNKLWDLFSLIRFLRISPFSEEKMWKEFIMTSSGTSAQRLNVIVKSILLRRTKNQICTETNRPIVDLQPKKYELVTLELQKLEQHCYSILFEASKQKVRELLREGAFGGCGTLRRFKPGAKIKNPFIGGGARMAVDANFKAYSCILSLLLRLRQACVHLSLTRNAIDIDAFKQDEAETDSDAENLVAKALEMSMAQMNLEEEALEINEEREKDEGQQIELLFEKEHQSTKVNALMNRLDGVVQNGDKCVIVSQWTSMLAIIEFHLRQKAISFTSITGEVRTEERQSRVDAFNRTNTGPKVMLLSLTAGGVGLNLIGGNHLFMIDLHWNPALELQASDRIHRLGQKKNVFIHKFVCASTIEQRVLQLQEKKKAMATSVLEGAAKKLGNLSKDDVMYLFELEKRPNNQQKAGQSQKPTTSSQM</sequence>
<dbReference type="InterPro" id="IPR014001">
    <property type="entry name" value="Helicase_ATP-bd"/>
</dbReference>
<gene>
    <name evidence="8" type="ORF">niasHT_001586</name>
</gene>
<evidence type="ECO:0000256" key="1">
    <source>
        <dbReference type="ARBA" id="ARBA00022741"/>
    </source>
</evidence>
<keyword evidence="9" id="KW-1185">Reference proteome</keyword>
<evidence type="ECO:0000256" key="3">
    <source>
        <dbReference type="ARBA" id="ARBA00022840"/>
    </source>
</evidence>
<dbReference type="Gene3D" id="3.40.50.300">
    <property type="entry name" value="P-loop containing nucleotide triphosphate hydrolases"/>
    <property type="match status" value="1"/>
</dbReference>
<keyword evidence="3" id="KW-0067">ATP-binding</keyword>
<dbReference type="CDD" id="cd18008">
    <property type="entry name" value="DEXDc_SHPRH-like"/>
    <property type="match status" value="1"/>
</dbReference>
<evidence type="ECO:0000256" key="5">
    <source>
        <dbReference type="SAM" id="MobiDB-lite"/>
    </source>
</evidence>
<dbReference type="GO" id="GO:0005524">
    <property type="term" value="F:ATP binding"/>
    <property type="evidence" value="ECO:0007669"/>
    <property type="project" value="UniProtKB-KW"/>
</dbReference>
<accession>A0ABD2MEC6</accession>
<comment type="caution">
    <text evidence="8">The sequence shown here is derived from an EMBL/GenBank/DDBJ whole genome shotgun (WGS) entry which is preliminary data.</text>
</comment>
<feature type="coiled-coil region" evidence="4">
    <location>
        <begin position="743"/>
        <end position="772"/>
    </location>
</feature>
<evidence type="ECO:0000313" key="9">
    <source>
        <dbReference type="Proteomes" id="UP001620626"/>
    </source>
</evidence>
<feature type="compositionally biased region" description="Basic and acidic residues" evidence="5">
    <location>
        <begin position="190"/>
        <end position="205"/>
    </location>
</feature>
<feature type="region of interest" description="Disordered" evidence="5">
    <location>
        <begin position="77"/>
        <end position="108"/>
    </location>
</feature>
<dbReference type="InterPro" id="IPR000330">
    <property type="entry name" value="SNF2_N"/>
</dbReference>
<dbReference type="CDD" id="cd18793">
    <property type="entry name" value="SF2_C_SNF"/>
    <property type="match status" value="1"/>
</dbReference>
<feature type="region of interest" description="Disordered" evidence="5">
    <location>
        <begin position="1"/>
        <end position="65"/>
    </location>
</feature>
<keyword evidence="1" id="KW-0547">Nucleotide-binding</keyword>
<feature type="compositionally biased region" description="Polar residues" evidence="5">
    <location>
        <begin position="960"/>
        <end position="977"/>
    </location>
</feature>
<feature type="compositionally biased region" description="Polar residues" evidence="5">
    <location>
        <begin position="146"/>
        <end position="158"/>
    </location>
</feature>
<dbReference type="InterPro" id="IPR038718">
    <property type="entry name" value="SNF2-like_sf"/>
</dbReference>
<dbReference type="InterPro" id="IPR050628">
    <property type="entry name" value="SNF2_RAD54_helicase_TF"/>
</dbReference>
<dbReference type="Pfam" id="PF00271">
    <property type="entry name" value="Helicase_C"/>
    <property type="match status" value="1"/>
</dbReference>
<feature type="compositionally biased region" description="Low complexity" evidence="5">
    <location>
        <begin position="131"/>
        <end position="145"/>
    </location>
</feature>
<evidence type="ECO:0000259" key="6">
    <source>
        <dbReference type="PROSITE" id="PS51192"/>
    </source>
</evidence>
<dbReference type="GO" id="GO:0016787">
    <property type="term" value="F:hydrolase activity"/>
    <property type="evidence" value="ECO:0007669"/>
    <property type="project" value="UniProtKB-KW"/>
</dbReference>
<dbReference type="PANTHER" id="PTHR45626:SF50">
    <property type="entry name" value="TRANSCRIPTION TERMINATION FACTOR 2"/>
    <property type="match status" value="1"/>
</dbReference>
<evidence type="ECO:0000256" key="4">
    <source>
        <dbReference type="SAM" id="Coils"/>
    </source>
</evidence>
<dbReference type="PROSITE" id="PS51194">
    <property type="entry name" value="HELICASE_CTER"/>
    <property type="match status" value="1"/>
</dbReference>
<evidence type="ECO:0000256" key="2">
    <source>
        <dbReference type="ARBA" id="ARBA00022801"/>
    </source>
</evidence>
<dbReference type="PROSITE" id="PS51192">
    <property type="entry name" value="HELICASE_ATP_BIND_1"/>
    <property type="match status" value="1"/>
</dbReference>
<dbReference type="SMART" id="SM00490">
    <property type="entry name" value="HELICc"/>
    <property type="match status" value="1"/>
</dbReference>
<feature type="domain" description="Helicase ATP-binding" evidence="6">
    <location>
        <begin position="351"/>
        <end position="573"/>
    </location>
</feature>
<dbReference type="Pfam" id="PF00176">
    <property type="entry name" value="SNF2-rel_dom"/>
    <property type="match status" value="1"/>
</dbReference>
<dbReference type="InterPro" id="IPR049730">
    <property type="entry name" value="SNF2/RAD54-like_C"/>
</dbReference>
<dbReference type="SUPFAM" id="SSF52540">
    <property type="entry name" value="P-loop containing nucleoside triphosphate hydrolases"/>
    <property type="match status" value="2"/>
</dbReference>
<feature type="compositionally biased region" description="Polar residues" evidence="5">
    <location>
        <begin position="172"/>
        <end position="186"/>
    </location>
</feature>
<feature type="compositionally biased region" description="Acidic residues" evidence="5">
    <location>
        <begin position="209"/>
        <end position="220"/>
    </location>
</feature>
<feature type="compositionally biased region" description="Low complexity" evidence="5">
    <location>
        <begin position="91"/>
        <end position="105"/>
    </location>
</feature>
<feature type="region of interest" description="Disordered" evidence="5">
    <location>
        <begin position="131"/>
        <end position="254"/>
    </location>
</feature>
<dbReference type="InterPro" id="IPR001650">
    <property type="entry name" value="Helicase_C-like"/>
</dbReference>
<dbReference type="Proteomes" id="UP001620626">
    <property type="component" value="Unassembled WGS sequence"/>
</dbReference>
<dbReference type="Gene3D" id="3.40.50.10810">
    <property type="entry name" value="Tandem AAA-ATPase domain"/>
    <property type="match status" value="1"/>
</dbReference>
<name>A0ABD2MEC6_9BILA</name>
<organism evidence="8 9">
    <name type="scientific">Heterodera trifolii</name>
    <dbReference type="NCBI Taxonomy" id="157864"/>
    <lineage>
        <taxon>Eukaryota</taxon>
        <taxon>Metazoa</taxon>
        <taxon>Ecdysozoa</taxon>
        <taxon>Nematoda</taxon>
        <taxon>Chromadorea</taxon>
        <taxon>Rhabditida</taxon>
        <taxon>Tylenchina</taxon>
        <taxon>Tylenchomorpha</taxon>
        <taxon>Tylenchoidea</taxon>
        <taxon>Heteroderidae</taxon>
        <taxon>Heteroderinae</taxon>
        <taxon>Heterodera</taxon>
    </lineage>
</organism>
<evidence type="ECO:0008006" key="10">
    <source>
        <dbReference type="Google" id="ProtNLM"/>
    </source>
</evidence>
<dbReference type="EMBL" id="JBICBT010000064">
    <property type="protein sequence ID" value="KAL3124749.1"/>
    <property type="molecule type" value="Genomic_DNA"/>
</dbReference>
<keyword evidence="4" id="KW-0175">Coiled coil</keyword>
<keyword evidence="2" id="KW-0378">Hydrolase</keyword>
<evidence type="ECO:0000313" key="8">
    <source>
        <dbReference type="EMBL" id="KAL3124749.1"/>
    </source>
</evidence>
<feature type="domain" description="Helicase C-terminal" evidence="7">
    <location>
        <begin position="786"/>
        <end position="945"/>
    </location>
</feature>
<feature type="region of interest" description="Disordered" evidence="5">
    <location>
        <begin position="957"/>
        <end position="977"/>
    </location>
</feature>
<feature type="compositionally biased region" description="Polar residues" evidence="5">
    <location>
        <begin position="1"/>
        <end position="26"/>
    </location>
</feature>